<name>T1JHG6_STRMM</name>
<dbReference type="EMBL" id="JH431500">
    <property type="status" value="NOT_ANNOTATED_CDS"/>
    <property type="molecule type" value="Genomic_DNA"/>
</dbReference>
<evidence type="ECO:0000313" key="2">
    <source>
        <dbReference type="EnsemblMetazoa" id="SMAR013297-PA"/>
    </source>
</evidence>
<reference evidence="3" key="1">
    <citation type="submission" date="2011-05" db="EMBL/GenBank/DDBJ databases">
        <authorList>
            <person name="Richards S.R."/>
            <person name="Qu J."/>
            <person name="Jiang H."/>
            <person name="Jhangiani S.N."/>
            <person name="Agravi P."/>
            <person name="Goodspeed R."/>
            <person name="Gross S."/>
            <person name="Mandapat C."/>
            <person name="Jackson L."/>
            <person name="Mathew T."/>
            <person name="Pu L."/>
            <person name="Thornton R."/>
            <person name="Saada N."/>
            <person name="Wilczek-Boney K.B."/>
            <person name="Lee S."/>
            <person name="Kovar C."/>
            <person name="Wu Y."/>
            <person name="Scherer S.E."/>
            <person name="Worley K.C."/>
            <person name="Muzny D.M."/>
            <person name="Gibbs R."/>
        </authorList>
    </citation>
    <scope>NUCLEOTIDE SEQUENCE</scope>
    <source>
        <strain evidence="3">Brora</strain>
    </source>
</reference>
<evidence type="ECO:0000256" key="1">
    <source>
        <dbReference type="SAM" id="Phobius"/>
    </source>
</evidence>
<feature type="transmembrane region" description="Helical" evidence="1">
    <location>
        <begin position="35"/>
        <end position="58"/>
    </location>
</feature>
<reference evidence="2" key="2">
    <citation type="submission" date="2015-02" db="UniProtKB">
        <authorList>
            <consortium name="EnsemblMetazoa"/>
        </authorList>
    </citation>
    <scope>IDENTIFICATION</scope>
</reference>
<dbReference type="STRING" id="126957.T1JHG6"/>
<dbReference type="eggNOG" id="KOG1418">
    <property type="taxonomic scope" value="Eukaryota"/>
</dbReference>
<protein>
    <submittedName>
        <fullName evidence="2">Uncharacterized protein</fullName>
    </submittedName>
</protein>
<dbReference type="Gene3D" id="1.10.287.70">
    <property type="match status" value="1"/>
</dbReference>
<dbReference type="AlphaFoldDB" id="T1JHG6"/>
<dbReference type="HOGENOM" id="CLU_1252042_0_0_1"/>
<accession>T1JHG6</accession>
<keyword evidence="3" id="KW-1185">Reference proteome</keyword>
<evidence type="ECO:0000313" key="3">
    <source>
        <dbReference type="Proteomes" id="UP000014500"/>
    </source>
</evidence>
<proteinExistence type="predicted"/>
<sequence length="221" mass="25066">MASKRGSSRSSYRYNQTRKKTAGARCKTCCRRFTAFMFSHVGLCALVVGYAMIGALVFQKLEENHNTDTASAMLAKRESTIQKLWDITNDLNILYKANWTKRVSQEMVDFQKQKLDDSRSLSSRNLMIVVFDLEVYLADFDDFDNFEGLFYDFDYCFGGYLADFGVYSADFGVYSADFGVHLADFVHTHSMLSLPRFRLPSPFSSLVLEAEMAVPSPPCAV</sequence>
<keyword evidence="1" id="KW-0812">Transmembrane</keyword>
<keyword evidence="1" id="KW-0472">Membrane</keyword>
<dbReference type="Proteomes" id="UP000014500">
    <property type="component" value="Unassembled WGS sequence"/>
</dbReference>
<keyword evidence="1" id="KW-1133">Transmembrane helix</keyword>
<dbReference type="EnsemblMetazoa" id="SMAR013297-RA">
    <property type="protein sequence ID" value="SMAR013297-PA"/>
    <property type="gene ID" value="SMAR013297"/>
</dbReference>
<organism evidence="2 3">
    <name type="scientific">Strigamia maritima</name>
    <name type="common">European centipede</name>
    <name type="synonym">Geophilus maritimus</name>
    <dbReference type="NCBI Taxonomy" id="126957"/>
    <lineage>
        <taxon>Eukaryota</taxon>
        <taxon>Metazoa</taxon>
        <taxon>Ecdysozoa</taxon>
        <taxon>Arthropoda</taxon>
        <taxon>Myriapoda</taxon>
        <taxon>Chilopoda</taxon>
        <taxon>Pleurostigmophora</taxon>
        <taxon>Geophilomorpha</taxon>
        <taxon>Linotaeniidae</taxon>
        <taxon>Strigamia</taxon>
    </lineage>
</organism>